<dbReference type="Gene3D" id="3.20.20.370">
    <property type="entry name" value="Glycoside hydrolase/deacetylase"/>
    <property type="match status" value="1"/>
</dbReference>
<accession>A0AAP4EW70</accession>
<dbReference type="InterPro" id="IPR002509">
    <property type="entry name" value="NODB_dom"/>
</dbReference>
<reference evidence="5 6" key="1">
    <citation type="submission" date="2023-05" db="EMBL/GenBank/DDBJ databases">
        <title>[ruminococcus] sp. nov., isolated from a pig farm feces dump.</title>
        <authorList>
            <person name="Chang Y.-H."/>
        </authorList>
    </citation>
    <scope>NUCLEOTIDE SEQUENCE [LARGE SCALE GENOMIC DNA]</scope>
    <source>
        <strain evidence="5 6">YH-rum2234</strain>
    </source>
</reference>
<feature type="domain" description="NodB homology" evidence="4">
    <location>
        <begin position="62"/>
        <end position="236"/>
    </location>
</feature>
<evidence type="ECO:0000313" key="5">
    <source>
        <dbReference type="EMBL" id="MDI9241149.1"/>
    </source>
</evidence>
<dbReference type="Proteomes" id="UP001300383">
    <property type="component" value="Unassembled WGS sequence"/>
</dbReference>
<gene>
    <name evidence="5" type="ORF">QJ036_01480</name>
</gene>
<dbReference type="GO" id="GO:0046872">
    <property type="term" value="F:metal ion binding"/>
    <property type="evidence" value="ECO:0007669"/>
    <property type="project" value="UniProtKB-KW"/>
</dbReference>
<dbReference type="AlphaFoldDB" id="A0AAP4EW70"/>
<name>A0AAP4EW70_9FIRM</name>
<evidence type="ECO:0000256" key="1">
    <source>
        <dbReference type="ARBA" id="ARBA00022723"/>
    </source>
</evidence>
<evidence type="ECO:0000256" key="2">
    <source>
        <dbReference type="ARBA" id="ARBA00022801"/>
    </source>
</evidence>
<dbReference type="InterPro" id="IPR011330">
    <property type="entry name" value="Glyco_hydro/deAcase_b/a-brl"/>
</dbReference>
<evidence type="ECO:0000256" key="3">
    <source>
        <dbReference type="SAM" id="MobiDB-lite"/>
    </source>
</evidence>
<evidence type="ECO:0000259" key="4">
    <source>
        <dbReference type="PROSITE" id="PS51677"/>
    </source>
</evidence>
<protein>
    <submittedName>
        <fullName evidence="5">Polysaccharide deacetylase family protein</fullName>
        <ecNumber evidence="5">3.-.-.-</ecNumber>
    </submittedName>
</protein>
<dbReference type="PANTHER" id="PTHR10587:SF133">
    <property type="entry name" value="CHITIN DEACETYLASE 1-RELATED"/>
    <property type="match status" value="1"/>
</dbReference>
<dbReference type="GO" id="GO:0016020">
    <property type="term" value="C:membrane"/>
    <property type="evidence" value="ECO:0007669"/>
    <property type="project" value="TreeGrafter"/>
</dbReference>
<dbReference type="EC" id="3.-.-.-" evidence="5"/>
<dbReference type="PANTHER" id="PTHR10587">
    <property type="entry name" value="GLYCOSYL TRANSFERASE-RELATED"/>
    <property type="match status" value="1"/>
</dbReference>
<comment type="caution">
    <text evidence="5">The sequence shown here is derived from an EMBL/GenBank/DDBJ whole genome shotgun (WGS) entry which is preliminary data.</text>
</comment>
<sequence length="244" mass="27187">MKKRGVTVLLTVLLAVCLLGMERIKEERREALREVNADSRTGGESLADGGESTSDGTEPEEKLAALTFDDGPHESCTPKLLEGLRERDVKATFFLIGKSIAGKEEIVKKMAEDGHLIGSHTFSHVQLTKLSVEEACREITMTNEAIYTVTGQQPEYIRPPYGSWDSKLECAVNMKEVGWTVDPRDWDVKNTDAVVKRVLEKVEDGSIILLHDVYDTSVEAAFRIIDELKAQGYTFVTVDRLLLD</sequence>
<evidence type="ECO:0000313" key="6">
    <source>
        <dbReference type="Proteomes" id="UP001300383"/>
    </source>
</evidence>
<dbReference type="GO" id="GO:0016810">
    <property type="term" value="F:hydrolase activity, acting on carbon-nitrogen (but not peptide) bonds"/>
    <property type="evidence" value="ECO:0007669"/>
    <property type="project" value="InterPro"/>
</dbReference>
<dbReference type="SUPFAM" id="SSF88713">
    <property type="entry name" value="Glycoside hydrolase/deacetylase"/>
    <property type="match status" value="1"/>
</dbReference>
<dbReference type="EMBL" id="JASGBQ010000001">
    <property type="protein sequence ID" value="MDI9241149.1"/>
    <property type="molecule type" value="Genomic_DNA"/>
</dbReference>
<keyword evidence="1" id="KW-0479">Metal-binding</keyword>
<feature type="region of interest" description="Disordered" evidence="3">
    <location>
        <begin position="34"/>
        <end position="59"/>
    </location>
</feature>
<dbReference type="Pfam" id="PF01522">
    <property type="entry name" value="Polysacc_deac_1"/>
    <property type="match status" value="1"/>
</dbReference>
<dbReference type="PROSITE" id="PS51677">
    <property type="entry name" value="NODB"/>
    <property type="match status" value="1"/>
</dbReference>
<organism evidence="5 6">
    <name type="scientific">Fusibacillus kribbianus</name>
    <dbReference type="NCBI Taxonomy" id="3044208"/>
    <lineage>
        <taxon>Bacteria</taxon>
        <taxon>Bacillati</taxon>
        <taxon>Bacillota</taxon>
        <taxon>Clostridia</taxon>
        <taxon>Lachnospirales</taxon>
        <taxon>Lachnospiraceae</taxon>
        <taxon>Fusibacillus</taxon>
    </lineage>
</organism>
<dbReference type="RefSeq" id="WP_283229651.1">
    <property type="nucleotide sequence ID" value="NZ_JASGBQ010000001.1"/>
</dbReference>
<dbReference type="CDD" id="cd10954">
    <property type="entry name" value="CE4_CtAXE_like"/>
    <property type="match status" value="1"/>
</dbReference>
<dbReference type="InterPro" id="IPR050248">
    <property type="entry name" value="Polysacc_deacetylase_ArnD"/>
</dbReference>
<keyword evidence="2 5" id="KW-0378">Hydrolase</keyword>
<dbReference type="GO" id="GO:0005975">
    <property type="term" value="P:carbohydrate metabolic process"/>
    <property type="evidence" value="ECO:0007669"/>
    <property type="project" value="InterPro"/>
</dbReference>
<proteinExistence type="predicted"/>
<keyword evidence="6" id="KW-1185">Reference proteome</keyword>